<dbReference type="GO" id="GO:0006390">
    <property type="term" value="P:mitochondrial transcription"/>
    <property type="evidence" value="ECO:0007669"/>
    <property type="project" value="TreeGrafter"/>
</dbReference>
<evidence type="ECO:0000256" key="2">
    <source>
        <dbReference type="ARBA" id="ARBA00022946"/>
    </source>
</evidence>
<protein>
    <submittedName>
        <fullName evidence="4">Uncharacterized protein</fullName>
    </submittedName>
</protein>
<dbReference type="SMART" id="SM00733">
    <property type="entry name" value="Mterf"/>
    <property type="match status" value="5"/>
</dbReference>
<evidence type="ECO:0000256" key="3">
    <source>
        <dbReference type="SAM" id="MobiDB-lite"/>
    </source>
</evidence>
<dbReference type="PANTHER" id="PTHR13068">
    <property type="entry name" value="CGI-12 PROTEIN-RELATED"/>
    <property type="match status" value="1"/>
</dbReference>
<dbReference type="Gene3D" id="1.25.70.10">
    <property type="entry name" value="Transcription termination factor 3, mitochondrial"/>
    <property type="match status" value="1"/>
</dbReference>
<keyword evidence="5" id="KW-1185">Reference proteome</keyword>
<reference evidence="4" key="1">
    <citation type="submission" date="2021-01" db="UniProtKB">
        <authorList>
            <consortium name="EnsemblMetazoa"/>
        </authorList>
    </citation>
    <scope>IDENTIFICATION</scope>
</reference>
<dbReference type="OMA" id="VFNTRVF"/>
<evidence type="ECO:0000313" key="5">
    <source>
        <dbReference type="Proteomes" id="UP000594260"/>
    </source>
</evidence>
<dbReference type="InterPro" id="IPR038538">
    <property type="entry name" value="MTERF_sf"/>
</dbReference>
<dbReference type="GO" id="GO:0061668">
    <property type="term" value="P:mitochondrial ribosome assembly"/>
    <property type="evidence" value="ECO:0007669"/>
    <property type="project" value="TreeGrafter"/>
</dbReference>
<dbReference type="CTD" id="51001"/>
<comment type="similarity">
    <text evidence="1">Belongs to the mTERF family.</text>
</comment>
<name>A0A7M7JTK3_VARDE</name>
<dbReference type="RefSeq" id="XP_022657000.1">
    <property type="nucleotide sequence ID" value="XM_022801265.1"/>
</dbReference>
<dbReference type="Proteomes" id="UP000594260">
    <property type="component" value="Unplaced"/>
</dbReference>
<dbReference type="RefSeq" id="XP_022657002.1">
    <property type="nucleotide sequence ID" value="XM_022801267.1"/>
</dbReference>
<evidence type="ECO:0000313" key="4">
    <source>
        <dbReference type="EnsemblMetazoa" id="XP_022657000"/>
    </source>
</evidence>
<dbReference type="FunCoup" id="A0A7M7JTK3">
    <property type="interactions" value="1147"/>
</dbReference>
<dbReference type="PANTHER" id="PTHR13068:SF112">
    <property type="entry name" value="TRANSCRIPTION TERMINATION FACTOR 3, MITOCHONDRIAL"/>
    <property type="match status" value="1"/>
</dbReference>
<evidence type="ECO:0000256" key="1">
    <source>
        <dbReference type="ARBA" id="ARBA00007692"/>
    </source>
</evidence>
<keyword evidence="2" id="KW-0809">Transit peptide</keyword>
<dbReference type="EnsemblMetazoa" id="XM_022801267">
    <property type="protein sequence ID" value="XP_022657002"/>
    <property type="gene ID" value="LOC111248622"/>
</dbReference>
<dbReference type="EnsemblMetazoa" id="XM_022801266">
    <property type="protein sequence ID" value="XP_022657001"/>
    <property type="gene ID" value="LOC111248622"/>
</dbReference>
<dbReference type="AlphaFoldDB" id="A0A7M7JTK3"/>
<accession>A0A7M7JTK3</accession>
<dbReference type="Pfam" id="PF02536">
    <property type="entry name" value="mTERF"/>
    <property type="match status" value="1"/>
</dbReference>
<dbReference type="KEGG" id="vde:111248622"/>
<proteinExistence type="inferred from homology"/>
<dbReference type="GO" id="GO:0005739">
    <property type="term" value="C:mitochondrion"/>
    <property type="evidence" value="ECO:0007669"/>
    <property type="project" value="TreeGrafter"/>
</dbReference>
<dbReference type="OrthoDB" id="637682at2759"/>
<dbReference type="InParanoid" id="A0A7M7JTK3"/>
<sequence>MLSVLVKRATAQCSSVVLAPQLRTLRGAPPMTEVNDNDSDSAIGAGQPNWRTSKAGRPIMGKIIEEKFEKYPIRQTRSLREPLPMIDLVRSEKLRENSKKKEYREDEQAKFDEVAEIGKEDALQDYRISQFDAAFLDTVGPGIRPVYNVAALADKVEVIQKLIHLGVSMYEWDKKPHITQNIIKLDWNRDCEPRIELLVNHGGVDPADLSIILTKNPLLLCEEFQLLDTRIKYLQAEISAKWNEGGWGMKSNEIGRIITKDPFWLSFSVERLENRLDFFKNQFKLDKNMLKKLMTIYPKVITANLRMLILNKLSMSDEFGFKFHEIQNVLMTAPKLFTMNKQHLLLRFDILHGEIGYDHEMIATVPKVLFCRDFRLKQRLEFLRHLDRAQFNPKLPAFVTPIQIATTSDEIFVTKVAKSTMEEFENFIKMH</sequence>
<dbReference type="GeneID" id="111248622"/>
<dbReference type="GO" id="GO:0003676">
    <property type="term" value="F:nucleic acid binding"/>
    <property type="evidence" value="ECO:0007669"/>
    <property type="project" value="InterPro"/>
</dbReference>
<organism evidence="4 5">
    <name type="scientific">Varroa destructor</name>
    <name type="common">Honeybee mite</name>
    <dbReference type="NCBI Taxonomy" id="109461"/>
    <lineage>
        <taxon>Eukaryota</taxon>
        <taxon>Metazoa</taxon>
        <taxon>Ecdysozoa</taxon>
        <taxon>Arthropoda</taxon>
        <taxon>Chelicerata</taxon>
        <taxon>Arachnida</taxon>
        <taxon>Acari</taxon>
        <taxon>Parasitiformes</taxon>
        <taxon>Mesostigmata</taxon>
        <taxon>Gamasina</taxon>
        <taxon>Dermanyssoidea</taxon>
        <taxon>Varroidae</taxon>
        <taxon>Varroa</taxon>
    </lineage>
</organism>
<dbReference type="EnsemblMetazoa" id="XM_022801265">
    <property type="protein sequence ID" value="XP_022657000"/>
    <property type="gene ID" value="LOC111248622"/>
</dbReference>
<feature type="region of interest" description="Disordered" evidence="3">
    <location>
        <begin position="28"/>
        <end position="51"/>
    </location>
</feature>
<dbReference type="InterPro" id="IPR003690">
    <property type="entry name" value="MTERF"/>
</dbReference>
<dbReference type="RefSeq" id="XP_022657001.1">
    <property type="nucleotide sequence ID" value="XM_022801266.1"/>
</dbReference>